<organism evidence="1 2">
    <name type="scientific">Naganishia friedmannii</name>
    <dbReference type="NCBI Taxonomy" id="89922"/>
    <lineage>
        <taxon>Eukaryota</taxon>
        <taxon>Fungi</taxon>
        <taxon>Dikarya</taxon>
        <taxon>Basidiomycota</taxon>
        <taxon>Agaricomycotina</taxon>
        <taxon>Tremellomycetes</taxon>
        <taxon>Filobasidiales</taxon>
        <taxon>Filobasidiaceae</taxon>
        <taxon>Naganishia</taxon>
    </lineage>
</organism>
<evidence type="ECO:0000313" key="1">
    <source>
        <dbReference type="EMBL" id="KAJ9103861.1"/>
    </source>
</evidence>
<evidence type="ECO:0000313" key="2">
    <source>
        <dbReference type="Proteomes" id="UP001227268"/>
    </source>
</evidence>
<accession>A0ACC2VYI2</accession>
<sequence length="824" mass="88943">MAVDPLAGTSKPLPPRDVLESRVRRPLQFAATLVPTDDPLSTSQQQLQLQHNEPRIRPRREIERVPGVPLAGDVPGSVNEAKDEIARLLQDVKRLNLGSTSGNAHSGARPRFTYDNQRSTTPALGSTEWLESRISALIFDADTIGSVTAGDAATLDLSGLQMRVLSDKIGELQDMTRLAKRSYVQTPAQGPSLPRTPSVALGKRQFKRYTSAPVTTSTGNTPSNLVITTNARPPATQIGATPRAVSGPAQVARTYPSTTERAHQPIVRARSGLYRELSSASSASSSSSTLPGPGANVPSVRHSGMSRHSSRGSVTALGEGDSFASTSSGATLVEEQDEEDEDAFGDSVIAGKGKMVASFPSSMDSQMHSRPSSLQRNTNSPLWHLKKAHDHYQDHQATEPSLNGTRTFTRSSSAMLPVSSNSTTSRTSILPDRETTAQPSRRRLISGKTVSFANLGIGGNTRSPSYKGPGKHDQTLPADRASEQGWSRSASGTWNPVERTTWKGASRGDVQLILSNNMLTCLPSTLFQVTNLVVLALRHNQLTELPGAINELKNLKELNKTLPPAILDLENLEQFTFVNTDLERSPNPKDVTLYASGRKLEPLIIRRPGTTPLRSMALSVLLSSRLPHSLPPILTSIDWEPSAEQRGTRNAVHGLYDAHTLASRVPCLTMVEARAMIAAARAAYRHSSSSRKHDDGIPNPAFSGAGVVSRDSTGEEADDAAANPYFSPCPNPAHGSVFTRKLYIGEPAVERIEWTRVNGADKEVPIRWKGCSVECLVFLEVPVHVSLEDDDEDGLSDTDVEEDAREVMDNDGFDADVLGGDDPF</sequence>
<gene>
    <name evidence="1" type="ORF">QFC21_002323</name>
</gene>
<name>A0ACC2VYI2_9TREE</name>
<proteinExistence type="predicted"/>
<dbReference type="Proteomes" id="UP001227268">
    <property type="component" value="Unassembled WGS sequence"/>
</dbReference>
<comment type="caution">
    <text evidence="1">The sequence shown here is derived from an EMBL/GenBank/DDBJ whole genome shotgun (WGS) entry which is preliminary data.</text>
</comment>
<protein>
    <submittedName>
        <fullName evidence="1">Uncharacterized protein</fullName>
    </submittedName>
</protein>
<keyword evidence="2" id="KW-1185">Reference proteome</keyword>
<reference evidence="1" key="1">
    <citation type="submission" date="2023-04" db="EMBL/GenBank/DDBJ databases">
        <title>Draft Genome sequencing of Naganishia species isolated from polar environments using Oxford Nanopore Technology.</title>
        <authorList>
            <person name="Leo P."/>
            <person name="Venkateswaran K."/>
        </authorList>
    </citation>
    <scope>NUCLEOTIDE SEQUENCE</scope>
    <source>
        <strain evidence="1">MNA-CCFEE 5423</strain>
    </source>
</reference>
<dbReference type="EMBL" id="JASBWT010000006">
    <property type="protein sequence ID" value="KAJ9103861.1"/>
    <property type="molecule type" value="Genomic_DNA"/>
</dbReference>